<feature type="domain" description="Pyruvate kinase C-terminal" evidence="17">
    <location>
        <begin position="1278"/>
        <end position="1323"/>
    </location>
</feature>
<dbReference type="Pfam" id="PF02887">
    <property type="entry name" value="PK_C"/>
    <property type="match status" value="11"/>
</dbReference>
<evidence type="ECO:0000256" key="6">
    <source>
        <dbReference type="ARBA" id="ARBA00022679"/>
    </source>
</evidence>
<comment type="catalytic activity">
    <reaction evidence="14">
        <text>pyruvate + ATP = phosphoenolpyruvate + ADP + H(+)</text>
        <dbReference type="Rhea" id="RHEA:18157"/>
        <dbReference type="ChEBI" id="CHEBI:15361"/>
        <dbReference type="ChEBI" id="CHEBI:15378"/>
        <dbReference type="ChEBI" id="CHEBI:30616"/>
        <dbReference type="ChEBI" id="CHEBI:58702"/>
        <dbReference type="ChEBI" id="CHEBI:456216"/>
        <dbReference type="EC" id="2.7.1.40"/>
    </reaction>
</comment>
<feature type="compositionally biased region" description="Low complexity" evidence="15">
    <location>
        <begin position="703"/>
        <end position="714"/>
    </location>
</feature>
<feature type="compositionally biased region" description="Basic residues" evidence="15">
    <location>
        <begin position="1470"/>
        <end position="1479"/>
    </location>
</feature>
<dbReference type="InterPro" id="IPR015793">
    <property type="entry name" value="Pyrv_Knase_brl"/>
</dbReference>
<feature type="domain" description="Pyruvate kinase C-terminal" evidence="17">
    <location>
        <begin position="544"/>
        <end position="589"/>
    </location>
</feature>
<dbReference type="PRINTS" id="PR01050">
    <property type="entry name" value="PYRUVTKNASE"/>
</dbReference>
<dbReference type="InterPro" id="IPR015806">
    <property type="entry name" value="Pyrv_Knase_insert_dom_sf"/>
</dbReference>
<evidence type="ECO:0000256" key="1">
    <source>
        <dbReference type="ARBA" id="ARBA00001946"/>
    </source>
</evidence>
<accession>A0AAD7YUH7</accession>
<evidence type="ECO:0000256" key="15">
    <source>
        <dbReference type="SAM" id="MobiDB-lite"/>
    </source>
</evidence>
<feature type="compositionally biased region" description="Basic residues" evidence="15">
    <location>
        <begin position="1246"/>
        <end position="1255"/>
    </location>
</feature>
<feature type="compositionally biased region" description="Basic residues" evidence="15">
    <location>
        <begin position="624"/>
        <end position="633"/>
    </location>
</feature>
<evidence type="ECO:0000256" key="10">
    <source>
        <dbReference type="ARBA" id="ARBA00022840"/>
    </source>
</evidence>
<comment type="caution">
    <text evidence="18">The sequence shown here is derived from an EMBL/GenBank/DDBJ whole genome shotgun (WGS) entry which is preliminary data.</text>
</comment>
<feature type="compositionally biased region" description="Basic residues" evidence="15">
    <location>
        <begin position="1358"/>
        <end position="1367"/>
    </location>
</feature>
<evidence type="ECO:0000313" key="18">
    <source>
        <dbReference type="EMBL" id="KAJ8727379.1"/>
    </source>
</evidence>
<organism evidence="18 19">
    <name type="scientific">Mythimna separata</name>
    <name type="common">Oriental armyworm</name>
    <name type="synonym">Pseudaletia separata</name>
    <dbReference type="NCBI Taxonomy" id="271217"/>
    <lineage>
        <taxon>Eukaryota</taxon>
        <taxon>Metazoa</taxon>
        <taxon>Ecdysozoa</taxon>
        <taxon>Arthropoda</taxon>
        <taxon>Hexapoda</taxon>
        <taxon>Insecta</taxon>
        <taxon>Pterygota</taxon>
        <taxon>Neoptera</taxon>
        <taxon>Endopterygota</taxon>
        <taxon>Lepidoptera</taxon>
        <taxon>Glossata</taxon>
        <taxon>Ditrysia</taxon>
        <taxon>Noctuoidea</taxon>
        <taxon>Noctuidae</taxon>
        <taxon>Noctuinae</taxon>
        <taxon>Hadenini</taxon>
        <taxon>Mythimna</taxon>
    </lineage>
</organism>
<evidence type="ECO:0000256" key="8">
    <source>
        <dbReference type="ARBA" id="ARBA00022741"/>
    </source>
</evidence>
<keyword evidence="11 14" id="KW-0460">Magnesium</keyword>
<comment type="cofactor">
    <cofactor evidence="1">
        <name>Mg(2+)</name>
        <dbReference type="ChEBI" id="CHEBI:18420"/>
    </cofactor>
</comment>
<dbReference type="FunFam" id="2.40.33.10:FF:000023">
    <property type="entry name" value="Pyruvate kinase PKM"/>
    <property type="match status" value="1"/>
</dbReference>
<evidence type="ECO:0000259" key="16">
    <source>
        <dbReference type="Pfam" id="PF00224"/>
    </source>
</evidence>
<feature type="compositionally biased region" description="Basic residues" evidence="15">
    <location>
        <begin position="1072"/>
        <end position="1081"/>
    </location>
</feature>
<dbReference type="GO" id="GO:0000287">
    <property type="term" value="F:magnesium ion binding"/>
    <property type="evidence" value="ECO:0007669"/>
    <property type="project" value="InterPro"/>
</dbReference>
<feature type="compositionally biased region" description="Low complexity" evidence="15">
    <location>
        <begin position="1325"/>
        <end position="1336"/>
    </location>
</feature>
<keyword evidence="19" id="KW-1185">Reference proteome</keyword>
<dbReference type="NCBIfam" id="NF004978">
    <property type="entry name" value="PRK06354.1"/>
    <property type="match status" value="1"/>
</dbReference>
<evidence type="ECO:0000256" key="7">
    <source>
        <dbReference type="ARBA" id="ARBA00022723"/>
    </source>
</evidence>
<evidence type="ECO:0000256" key="5">
    <source>
        <dbReference type="ARBA" id="ARBA00012142"/>
    </source>
</evidence>
<feature type="compositionally biased region" description="Low complexity" evidence="15">
    <location>
        <begin position="1437"/>
        <end position="1448"/>
    </location>
</feature>
<keyword evidence="12 14" id="KW-0324">Glycolysis</keyword>
<feature type="domain" description="Pyruvate kinase C-terminal" evidence="17">
    <location>
        <begin position="880"/>
        <end position="925"/>
    </location>
</feature>
<evidence type="ECO:0000256" key="3">
    <source>
        <dbReference type="ARBA" id="ARBA00004997"/>
    </source>
</evidence>
<feature type="region of interest" description="Disordered" evidence="15">
    <location>
        <begin position="1036"/>
        <end position="1081"/>
    </location>
</feature>
<dbReference type="Gene3D" id="2.40.33.10">
    <property type="entry name" value="PK beta-barrel domain-like"/>
    <property type="match status" value="1"/>
</dbReference>
<feature type="region of interest" description="Disordered" evidence="15">
    <location>
        <begin position="1322"/>
        <end position="1367"/>
    </location>
</feature>
<evidence type="ECO:0000256" key="14">
    <source>
        <dbReference type="RuleBase" id="RU000504"/>
    </source>
</evidence>
<dbReference type="GO" id="GO:0004743">
    <property type="term" value="F:pyruvate kinase activity"/>
    <property type="evidence" value="ECO:0007669"/>
    <property type="project" value="UniProtKB-EC"/>
</dbReference>
<dbReference type="FunFam" id="3.20.20.60:FF:000025">
    <property type="entry name" value="Pyruvate kinase"/>
    <property type="match status" value="1"/>
</dbReference>
<dbReference type="InterPro" id="IPR036918">
    <property type="entry name" value="Pyrv_Knase_C_sf"/>
</dbReference>
<dbReference type="GO" id="GO:0005524">
    <property type="term" value="F:ATP binding"/>
    <property type="evidence" value="ECO:0007669"/>
    <property type="project" value="UniProtKB-KW"/>
</dbReference>
<feature type="domain" description="Pyruvate kinase C-terminal" evidence="17">
    <location>
        <begin position="407"/>
        <end position="477"/>
    </location>
</feature>
<dbReference type="InterPro" id="IPR018209">
    <property type="entry name" value="Pyrv_Knase_AS"/>
</dbReference>
<feature type="domain" description="Pyruvate kinase C-terminal" evidence="17">
    <location>
        <begin position="1104"/>
        <end position="1150"/>
    </location>
</feature>
<dbReference type="EC" id="2.7.1.40" evidence="5 14"/>
<feature type="domain" description="Pyruvate kinase C-terminal" evidence="17">
    <location>
        <begin position="656"/>
        <end position="701"/>
    </location>
</feature>
<comment type="pathway">
    <text evidence="3 14">Carbohydrate degradation; glycolysis; pyruvate from D-glyceraldehyde 3-phosphate: step 5/5.</text>
</comment>
<comment type="similarity">
    <text evidence="4 14">Belongs to the pyruvate kinase family.</text>
</comment>
<gene>
    <name evidence="18" type="ORF">PYW07_001498</name>
</gene>
<feature type="domain" description="Pyruvate kinase C-terminal" evidence="17">
    <location>
        <begin position="1390"/>
        <end position="1435"/>
    </location>
</feature>
<reference evidence="18" key="1">
    <citation type="submission" date="2023-03" db="EMBL/GenBank/DDBJ databases">
        <title>Chromosome-level genomes of two armyworms, Mythimna separata and Mythimna loreyi, provide insights into the biosynthesis and reception of sex pheromones.</title>
        <authorList>
            <person name="Zhao H."/>
        </authorList>
    </citation>
    <scope>NUCLEOTIDE SEQUENCE</scope>
    <source>
        <strain evidence="18">BeijingLab</strain>
        <tissue evidence="18">Pupa</tissue>
    </source>
</reference>
<feature type="compositionally biased region" description="Basic residues" evidence="15">
    <location>
        <begin position="512"/>
        <end position="521"/>
    </location>
</feature>
<dbReference type="InterPro" id="IPR015813">
    <property type="entry name" value="Pyrv/PenolPyrv_kinase-like_dom"/>
</dbReference>
<keyword evidence="7" id="KW-0479">Metal-binding</keyword>
<dbReference type="NCBIfam" id="TIGR01064">
    <property type="entry name" value="pyruv_kin"/>
    <property type="match status" value="1"/>
</dbReference>
<dbReference type="PROSITE" id="PS00110">
    <property type="entry name" value="PYRUVATE_KINASE"/>
    <property type="match status" value="1"/>
</dbReference>
<feature type="compositionally biased region" description="Low complexity" evidence="15">
    <location>
        <begin position="591"/>
        <end position="602"/>
    </location>
</feature>
<dbReference type="CDD" id="cd00288">
    <property type="entry name" value="Pyruvate_Kinase"/>
    <property type="match status" value="1"/>
</dbReference>
<evidence type="ECO:0000256" key="11">
    <source>
        <dbReference type="ARBA" id="ARBA00022842"/>
    </source>
</evidence>
<evidence type="ECO:0000256" key="13">
    <source>
        <dbReference type="ARBA" id="ARBA00023317"/>
    </source>
</evidence>
<dbReference type="InterPro" id="IPR011037">
    <property type="entry name" value="Pyrv_Knase-like_insert_dom_sf"/>
</dbReference>
<dbReference type="Gene3D" id="3.20.20.60">
    <property type="entry name" value="Phosphoenolpyruvate-binding domains"/>
    <property type="match status" value="1"/>
</dbReference>
<dbReference type="InterPro" id="IPR040442">
    <property type="entry name" value="Pyrv_kinase-like_dom_sf"/>
</dbReference>
<feature type="compositionally biased region" description="Basic residues" evidence="15">
    <location>
        <begin position="848"/>
        <end position="857"/>
    </location>
</feature>
<feature type="compositionally biased region" description="Low complexity" evidence="15">
    <location>
        <begin position="1039"/>
        <end position="1050"/>
    </location>
</feature>
<dbReference type="InterPro" id="IPR001697">
    <property type="entry name" value="Pyr_Knase"/>
</dbReference>
<feature type="region of interest" description="Disordered" evidence="15">
    <location>
        <begin position="1434"/>
        <end position="1479"/>
    </location>
</feature>
<dbReference type="GO" id="GO:0016301">
    <property type="term" value="F:kinase activity"/>
    <property type="evidence" value="ECO:0007669"/>
    <property type="project" value="UniProtKB-KW"/>
</dbReference>
<feature type="compositionally biased region" description="Basic residues" evidence="15">
    <location>
        <begin position="736"/>
        <end position="745"/>
    </location>
</feature>
<dbReference type="InterPro" id="IPR015795">
    <property type="entry name" value="Pyrv_Knase_C"/>
</dbReference>
<dbReference type="EMBL" id="JARGEI010000008">
    <property type="protein sequence ID" value="KAJ8727379.1"/>
    <property type="molecule type" value="Genomic_DNA"/>
</dbReference>
<feature type="domain" description="Pyruvate kinase C-terminal" evidence="17">
    <location>
        <begin position="1502"/>
        <end position="1594"/>
    </location>
</feature>
<sequence length="1597" mass="174896">MAFAGSNDKPAMQMGAANAASHLQNMCNLDIDSKASYVRLSGIICTIGPVSRDPAMLERMMETGMNVARMNFSHGSHEYHAETIKNCRIAEKNYSAKLGTPFSLAIALDTKGPEIRTGLLEGGGSAEVELKKGETIKLTTDPAYAERGTASVVYVDYKNITNVVKPGNRIFIDDGLISIICSSSSVDTLVCTIENGGMLGSRKGVNLPGLPVDLPAVSEKDKSDLLFGVEQGVDMIFASFIRNGAALTEIRNILGDKGKNIKIISKIENHQGMVNLDEIIAASDGIMVARGDLGIEIPPEKVFLAQKTMIARCNRVGKPVICATQMLESMVKKPRPTRAEISDVANAILDGADCVMLSGETAKGDYPLECVLTMANICKEAEAAIWHRQLFNDLVVEVKPPIEPAHSTAIAAVEASTKCLASAIVVITTSGKSAHLLSKYRPRCPIIAVTRHAQTARQVHLYRGVLPIVYQGTSSPREQVGAPAQQVPAALPHHRRDAPRADRAPGAPLPRRAAHRLPRPRARCTSTAACCPSSTKVRHHHESKSAHLLSKYRPRCPIIAVTRHAQTARQVHLYRGVLPIVYQGTSSPREQVGAPAQQVPAALPHHRRDAPRADRAPGAPLPRRAAHRLPRPRARCTSTAACCPSSTKVRHHHESKSAHLLSKYRPRCPIIAVTRHAQTARQVHLYRGVLPIVYQGTSSPREQVGAPAQQVPAALPHHRRDAPRADRAPGAPLPRRAAHRLPRPRARCTSTAACCPSSTKVRHHHESKSAHLLSKYRPRCPIIAVTRHAQTARQVHLYRGVLPIVYQGTSSPREQVGAPAQQVPAALPHHRRDAPRADRAPGAPLPRRAAHRLPRPRARCTSTAACCPSSTKVRHHHESKSAHLLSKYRPRCPIIAVTRHAQTARQVHLYRGVLPIVYQGTSSPREQVGAPAQQVPAALPHHRRDAPRADRAPGAPLPRRAAHRLPRPRARCTSTAACCPSSTKVRHHHESKSAHLLSKYRPRCPIIAVTRHAQTARQVHLYRGVLPIVYQGTSSPREQVGAPAQQVPAALPHHRRDAPRADRAPGAPLPRRAAHRLPRPRARCTSTAACCPSSTKVRHHHESKSAHLLSKYRPRCPIIAVTRHAQTARQVHLYRGVLPIVYQGTSSPREQVGAPAQQVRHHHESKSAHLLSKYRPRCPIIAVTRHAQTARQVHLYRGVLPIVYQGTSSPREQVGAPAQQVPAALPHHRRDAPRADRAPGAPLPRRAAHRLPRPRARCTSTAACCPSSTKVRHHHESKSAHLLSKYRPRCPIIAVTRHAQTARQVHLYRGVLPIVYQGTSSPREQVGAPAQQVPAALPHHRRDAPRADRAPGAPLPRRAAHRLPRPRARCTSTAACCPSSTKVRHHHESKSAHLLSKYRPRCPIIAVTRHAQTARQVHLYRGVLPIVYQGTSSPREQVGAPAQQVPAALPHHRRDAPRADRAPGAPLPRRAAHRLPRPRARCTSTAACCPSSTKVRHHHESKSAHLLSKYRPRCPIIAVTRHAQTARQVHLYRGVLPIVYQEGPAGDWLKDVDNRVQSGLQFGRARGFIKTGDSVVVVTGWKQGSGFTNTMRVIQAE</sequence>
<feature type="domain" description="Pyruvate kinase C-terminal" evidence="17">
    <location>
        <begin position="1166"/>
        <end position="1211"/>
    </location>
</feature>
<dbReference type="SUPFAM" id="SSF52935">
    <property type="entry name" value="PK C-terminal domain-like"/>
    <property type="match status" value="11"/>
</dbReference>
<feature type="region of interest" description="Disordered" evidence="15">
    <location>
        <begin position="1210"/>
        <end position="1255"/>
    </location>
</feature>
<dbReference type="Proteomes" id="UP001231518">
    <property type="component" value="Chromosome 11"/>
</dbReference>
<feature type="compositionally biased region" description="Low complexity" evidence="15">
    <location>
        <begin position="815"/>
        <end position="826"/>
    </location>
</feature>
<comment type="cofactor">
    <cofactor evidence="2">
        <name>K(+)</name>
        <dbReference type="ChEBI" id="CHEBI:29103"/>
    </cofactor>
</comment>
<feature type="region of interest" description="Disordered" evidence="15">
    <location>
        <begin position="700"/>
        <end position="745"/>
    </location>
</feature>
<evidence type="ECO:0000256" key="2">
    <source>
        <dbReference type="ARBA" id="ARBA00001958"/>
    </source>
</evidence>
<feature type="compositionally biased region" description="Low complexity" evidence="15">
    <location>
        <begin position="927"/>
        <end position="938"/>
    </location>
</feature>
<name>A0AAD7YUH7_MYTSE</name>
<feature type="domain" description="Pyruvate kinase C-terminal" evidence="17">
    <location>
        <begin position="992"/>
        <end position="1037"/>
    </location>
</feature>
<feature type="region of interest" description="Disordered" evidence="15">
    <location>
        <begin position="812"/>
        <end position="857"/>
    </location>
</feature>
<feature type="region of interest" description="Disordered" evidence="15">
    <location>
        <begin position="476"/>
        <end position="521"/>
    </location>
</feature>
<keyword evidence="10" id="KW-0067">ATP-binding</keyword>
<feature type="domain" description="Pyruvate kinase C-terminal" evidence="17">
    <location>
        <begin position="768"/>
        <end position="813"/>
    </location>
</feature>
<feature type="domain" description="Pyruvate kinase barrel" evidence="16">
    <location>
        <begin position="40"/>
        <end position="371"/>
    </location>
</feature>
<feature type="region of interest" description="Disordered" evidence="15">
    <location>
        <begin position="924"/>
        <end position="969"/>
    </location>
</feature>
<dbReference type="SUPFAM" id="SSF51621">
    <property type="entry name" value="Phosphoenolpyruvate/pyruvate domain"/>
    <property type="match status" value="1"/>
</dbReference>
<evidence type="ECO:0000256" key="9">
    <source>
        <dbReference type="ARBA" id="ARBA00022777"/>
    </source>
</evidence>
<proteinExistence type="inferred from homology"/>
<feature type="compositionally biased region" description="Low complexity" evidence="15">
    <location>
        <begin position="479"/>
        <end position="490"/>
    </location>
</feature>
<dbReference type="NCBIfam" id="NF004491">
    <property type="entry name" value="PRK05826.1"/>
    <property type="match status" value="1"/>
</dbReference>
<evidence type="ECO:0000313" key="19">
    <source>
        <dbReference type="Proteomes" id="UP001231518"/>
    </source>
</evidence>
<keyword evidence="9 14" id="KW-0418">Kinase</keyword>
<dbReference type="PANTHER" id="PTHR11817">
    <property type="entry name" value="PYRUVATE KINASE"/>
    <property type="match status" value="1"/>
</dbReference>
<keyword evidence="13" id="KW-0670">Pyruvate</keyword>
<evidence type="ECO:0000259" key="17">
    <source>
        <dbReference type="Pfam" id="PF02887"/>
    </source>
</evidence>
<protein>
    <recommendedName>
        <fullName evidence="5 14">Pyruvate kinase</fullName>
        <ecNumber evidence="5 14">2.7.1.40</ecNumber>
    </recommendedName>
</protein>
<dbReference type="Gene3D" id="3.40.1380.20">
    <property type="entry name" value="Pyruvate kinase, C-terminal domain"/>
    <property type="match status" value="11"/>
</dbReference>
<feature type="region of interest" description="Disordered" evidence="15">
    <location>
        <begin position="588"/>
        <end position="633"/>
    </location>
</feature>
<keyword evidence="6 14" id="KW-0808">Transferase</keyword>
<feature type="compositionally biased region" description="Basic residues" evidence="15">
    <location>
        <begin position="960"/>
        <end position="969"/>
    </location>
</feature>
<evidence type="ECO:0000256" key="12">
    <source>
        <dbReference type="ARBA" id="ARBA00023152"/>
    </source>
</evidence>
<dbReference type="GO" id="GO:0030955">
    <property type="term" value="F:potassium ion binding"/>
    <property type="evidence" value="ECO:0007669"/>
    <property type="project" value="InterPro"/>
</dbReference>
<feature type="compositionally biased region" description="Low complexity" evidence="15">
    <location>
        <begin position="1213"/>
        <end position="1224"/>
    </location>
</feature>
<dbReference type="SUPFAM" id="SSF50800">
    <property type="entry name" value="PK beta-barrel domain-like"/>
    <property type="match status" value="1"/>
</dbReference>
<keyword evidence="8" id="KW-0547">Nucleotide-binding</keyword>
<dbReference type="Pfam" id="PF00224">
    <property type="entry name" value="PK"/>
    <property type="match status" value="1"/>
</dbReference>
<evidence type="ECO:0000256" key="4">
    <source>
        <dbReference type="ARBA" id="ARBA00008663"/>
    </source>
</evidence>